<dbReference type="RefSeq" id="WP_013843803.1">
    <property type="nucleotide sequence ID" value="NC_015589.1"/>
</dbReference>
<dbReference type="PANTHER" id="PTHR43649:SF12">
    <property type="entry name" value="DIACETYLCHITOBIOSE BINDING PROTEIN DASA"/>
    <property type="match status" value="1"/>
</dbReference>
<dbReference type="PROSITE" id="PS51257">
    <property type="entry name" value="PROKAR_LIPOPROTEIN"/>
    <property type="match status" value="1"/>
</dbReference>
<dbReference type="InterPro" id="IPR050490">
    <property type="entry name" value="Bact_solute-bd_prot1"/>
</dbReference>
<dbReference type="SUPFAM" id="SSF53850">
    <property type="entry name" value="Periplasmic binding protein-like II"/>
    <property type="match status" value="1"/>
</dbReference>
<name>F6DQR1_DESRL</name>
<feature type="signal peptide" evidence="1">
    <location>
        <begin position="1"/>
        <end position="26"/>
    </location>
</feature>
<dbReference type="InterPro" id="IPR006059">
    <property type="entry name" value="SBP"/>
</dbReference>
<accession>F6DQR1</accession>
<reference evidence="2 3" key="2">
    <citation type="journal article" date="2012" name="Stand. Genomic Sci.">
        <title>Complete genome sequence of the sulfate-reducing firmicute Desulfotomaculum ruminis type strain (DL(T)).</title>
        <authorList>
            <person name="Spring S."/>
            <person name="Visser M."/>
            <person name="Lu M."/>
            <person name="Copeland A."/>
            <person name="Lapidus A."/>
            <person name="Lucas S."/>
            <person name="Cheng J.F."/>
            <person name="Han C."/>
            <person name="Tapia R."/>
            <person name="Goodwin L.A."/>
            <person name="Pitluck S."/>
            <person name="Ivanova N."/>
            <person name="Land M."/>
            <person name="Hauser L."/>
            <person name="Larimer F."/>
            <person name="Rohde M."/>
            <person name="Goker M."/>
            <person name="Detter J.C."/>
            <person name="Kyrpides N.C."/>
            <person name="Woyke T."/>
            <person name="Schaap P.J."/>
            <person name="Plugge C.M."/>
            <person name="Muyzer G."/>
            <person name="Kuever J."/>
            <person name="Pereira I.A."/>
            <person name="Parshina S.N."/>
            <person name="Bernier-Latmani R."/>
            <person name="Stams A.J."/>
            <person name="Klenk H.P."/>
        </authorList>
    </citation>
    <scope>NUCLEOTIDE SEQUENCE [LARGE SCALE GENOMIC DNA]</scope>
    <source>
        <strain evidence="3">ATCC 23193 / DSM 2154 / NCIB 8452 / DL</strain>
    </source>
</reference>
<protein>
    <submittedName>
        <fullName evidence="2">Extracellular solute-binding protein family 1</fullName>
    </submittedName>
</protein>
<dbReference type="OrthoDB" id="9795467at2"/>
<sequence>MFKSKAKRYMALLVTLVLSVSLISGCGGPKGDSKGAGATGEKIELTFVNWAAGEAYTKDLNKVIAEYEKQNPNIKIKNVNVPVSDMRNQLMVMVMGGNVPDIAQVHVGDGVILATMNALEPTENVLPQELIKDFRPEFYEPGKVGDKHYLIPWAPNTLTFYYNKTLLKELGFDPTKPPQTLDEMDQMMKVAKQKMPDVVGLQLDTTIRTVGLAQEWPFMNNFLEQPVTNDSAKVNSPEFIQFGEWIRGTVKNGYTLAGKKFGEFRPQASQNRLLFALDGPFLRGVVKSFDKNITDEQFFETWGVAPLPMGPTGKNFSAPDDHTLVVMKASQHKEEAAKFAEFLVNSEYTMKNYHGPLGFLPPTKSAAEKYPDLFNDPIRSVILEKIVPTLTPLPFGPNYAKLGTTLMTGVQEIITTDKPVKQILDNTQTQLEGVINGQ</sequence>
<dbReference type="eggNOG" id="COG1653">
    <property type="taxonomic scope" value="Bacteria"/>
</dbReference>
<evidence type="ECO:0000256" key="1">
    <source>
        <dbReference type="SAM" id="SignalP"/>
    </source>
</evidence>
<evidence type="ECO:0000313" key="3">
    <source>
        <dbReference type="Proteomes" id="UP000009234"/>
    </source>
</evidence>
<keyword evidence="3" id="KW-1185">Reference proteome</keyword>
<dbReference type="EMBL" id="CP002780">
    <property type="protein sequence ID" value="AEG62058.1"/>
    <property type="molecule type" value="Genomic_DNA"/>
</dbReference>
<feature type="chain" id="PRO_5038413034" evidence="1">
    <location>
        <begin position="27"/>
        <end position="438"/>
    </location>
</feature>
<dbReference type="HOGENOM" id="CLU_031285_10_1_9"/>
<dbReference type="CDD" id="cd13585">
    <property type="entry name" value="PBP2_TMBP_like"/>
    <property type="match status" value="1"/>
</dbReference>
<dbReference type="Gene3D" id="3.40.190.10">
    <property type="entry name" value="Periplasmic binding protein-like II"/>
    <property type="match status" value="1"/>
</dbReference>
<dbReference type="STRING" id="696281.Desru_3858"/>
<proteinExistence type="predicted"/>
<dbReference type="PANTHER" id="PTHR43649">
    <property type="entry name" value="ARABINOSE-BINDING PROTEIN-RELATED"/>
    <property type="match status" value="1"/>
</dbReference>
<dbReference type="Proteomes" id="UP000009234">
    <property type="component" value="Chromosome"/>
</dbReference>
<reference evidence="3" key="1">
    <citation type="submission" date="2011-05" db="EMBL/GenBank/DDBJ databases">
        <title>Complete sequence of Desulfotomaculum ruminis DSM 2154.</title>
        <authorList>
            <person name="Lucas S."/>
            <person name="Copeland A."/>
            <person name="Lapidus A."/>
            <person name="Cheng J.-F."/>
            <person name="Goodwin L."/>
            <person name="Pitluck S."/>
            <person name="Lu M."/>
            <person name="Detter J.C."/>
            <person name="Han C."/>
            <person name="Tapia R."/>
            <person name="Land M."/>
            <person name="Hauser L."/>
            <person name="Kyrpides N."/>
            <person name="Ivanova N."/>
            <person name="Mikhailova N."/>
            <person name="Pagani I."/>
            <person name="Stams A.J.M."/>
            <person name="Plugge C.M."/>
            <person name="Muyzer G."/>
            <person name="Kuever J."/>
            <person name="Parshina S.N."/>
            <person name="Ivanova A.E."/>
            <person name="Nazina T.N."/>
            <person name="Brambilla E."/>
            <person name="Spring S."/>
            <person name="Klenk H.-P."/>
            <person name="Woyke T."/>
        </authorList>
    </citation>
    <scope>NUCLEOTIDE SEQUENCE [LARGE SCALE GENOMIC DNA]</scope>
    <source>
        <strain evidence="3">ATCC 23193 / DSM 2154 / NCIB 8452 / DL</strain>
    </source>
</reference>
<gene>
    <name evidence="2" type="ordered locus">Desru_3858</name>
</gene>
<dbReference type="Pfam" id="PF13416">
    <property type="entry name" value="SBP_bac_8"/>
    <property type="match status" value="1"/>
</dbReference>
<organism evidence="2 3">
    <name type="scientific">Desulforamulus ruminis (strain ATCC 23193 / DSM 2154 / NCIMB 8452 / DL)</name>
    <name type="common">Desulfotomaculum ruminis</name>
    <dbReference type="NCBI Taxonomy" id="696281"/>
    <lineage>
        <taxon>Bacteria</taxon>
        <taxon>Bacillati</taxon>
        <taxon>Bacillota</taxon>
        <taxon>Clostridia</taxon>
        <taxon>Eubacteriales</taxon>
        <taxon>Peptococcaceae</taxon>
        <taxon>Desulforamulus</taxon>
    </lineage>
</organism>
<keyword evidence="1" id="KW-0732">Signal</keyword>
<evidence type="ECO:0000313" key="2">
    <source>
        <dbReference type="EMBL" id="AEG62058.1"/>
    </source>
</evidence>
<dbReference type="KEGG" id="dru:Desru_3858"/>
<dbReference type="AlphaFoldDB" id="F6DQR1"/>